<evidence type="ECO:0000313" key="1">
    <source>
        <dbReference type="EMBL" id="SIO08881.1"/>
    </source>
</evidence>
<dbReference type="STRING" id="1123272.SAMN02745824_2905"/>
<keyword evidence="2" id="KW-1185">Reference proteome</keyword>
<organism evidence="1 2">
    <name type="scientific">Parasphingorhabdus marina DSM 22363</name>
    <dbReference type="NCBI Taxonomy" id="1123272"/>
    <lineage>
        <taxon>Bacteria</taxon>
        <taxon>Pseudomonadati</taxon>
        <taxon>Pseudomonadota</taxon>
        <taxon>Alphaproteobacteria</taxon>
        <taxon>Sphingomonadales</taxon>
        <taxon>Sphingomonadaceae</taxon>
        <taxon>Parasphingorhabdus</taxon>
    </lineage>
</organism>
<sequence length="157" mass="17945">MTGRLLSTAETALCQSVFGDAIDYGQVRIFNRKWWPFQPRHITMAPDGNLWFHPDSGKFCADFCGAGLNLQGLFIHEMVHVWQHQQGVFLPLVRHPFCRYDYELIPGKNFLDYNVEQQAEIVRHVFLLRKGMILKNGSKLADFAGLIPFGPQQVVPA</sequence>
<proteinExistence type="predicted"/>
<gene>
    <name evidence="1" type="ORF">SAMN02745824_2905</name>
</gene>
<evidence type="ECO:0008006" key="3">
    <source>
        <dbReference type="Google" id="ProtNLM"/>
    </source>
</evidence>
<accession>A0A1N6GN46</accession>
<reference evidence="2" key="1">
    <citation type="submission" date="2016-11" db="EMBL/GenBank/DDBJ databases">
        <authorList>
            <person name="Varghese N."/>
            <person name="Submissions S."/>
        </authorList>
    </citation>
    <scope>NUCLEOTIDE SEQUENCE [LARGE SCALE GENOMIC DNA]</scope>
    <source>
        <strain evidence="2">DSM 22363</strain>
    </source>
</reference>
<dbReference type="RefSeq" id="WP_074205853.1">
    <property type="nucleotide sequence ID" value="NZ_FSQW01000002.1"/>
</dbReference>
<dbReference type="EMBL" id="FSQW01000002">
    <property type="protein sequence ID" value="SIO08881.1"/>
    <property type="molecule type" value="Genomic_DNA"/>
</dbReference>
<dbReference type="AlphaFoldDB" id="A0A1N6GN46"/>
<name>A0A1N6GN46_9SPHN</name>
<dbReference type="OrthoDB" id="8686772at2"/>
<evidence type="ECO:0000313" key="2">
    <source>
        <dbReference type="Proteomes" id="UP000185192"/>
    </source>
</evidence>
<protein>
    <recommendedName>
        <fullName evidence="3">Vgr related protein</fullName>
    </recommendedName>
</protein>
<dbReference type="Proteomes" id="UP000185192">
    <property type="component" value="Unassembled WGS sequence"/>
</dbReference>